<dbReference type="EMBL" id="JAGIZB010000017">
    <property type="protein sequence ID" value="MBP0446451.1"/>
    <property type="molecule type" value="Genomic_DNA"/>
</dbReference>
<feature type="transmembrane region" description="Helical" evidence="2">
    <location>
        <begin position="158"/>
        <end position="175"/>
    </location>
</feature>
<gene>
    <name evidence="4" type="ORF">J8J14_16875</name>
</gene>
<dbReference type="InterPro" id="IPR002656">
    <property type="entry name" value="Acyl_transf_3_dom"/>
</dbReference>
<keyword evidence="4" id="KW-0012">Acyltransferase</keyword>
<keyword evidence="2" id="KW-0472">Membrane</keyword>
<feature type="transmembrane region" description="Helical" evidence="2">
    <location>
        <begin position="208"/>
        <end position="228"/>
    </location>
</feature>
<comment type="caution">
    <text evidence="4">The sequence shown here is derived from an EMBL/GenBank/DDBJ whole genome shotgun (WGS) entry which is preliminary data.</text>
</comment>
<feature type="transmembrane region" description="Helical" evidence="2">
    <location>
        <begin position="12"/>
        <end position="29"/>
    </location>
</feature>
<feature type="transmembrane region" description="Helical" evidence="2">
    <location>
        <begin position="234"/>
        <end position="255"/>
    </location>
</feature>
<feature type="transmembrane region" description="Helical" evidence="2">
    <location>
        <begin position="303"/>
        <end position="325"/>
    </location>
</feature>
<evidence type="ECO:0000259" key="3">
    <source>
        <dbReference type="Pfam" id="PF01757"/>
    </source>
</evidence>
<keyword evidence="2" id="KW-1133">Transmembrane helix</keyword>
<name>A0ABS4AHF5_9PROT</name>
<feature type="transmembrane region" description="Helical" evidence="2">
    <location>
        <begin position="49"/>
        <end position="69"/>
    </location>
</feature>
<dbReference type="RefSeq" id="WP_209380718.1">
    <property type="nucleotide sequence ID" value="NZ_JAGIZB010000017.1"/>
</dbReference>
<evidence type="ECO:0000256" key="1">
    <source>
        <dbReference type="SAM" id="MobiDB-lite"/>
    </source>
</evidence>
<proteinExistence type="predicted"/>
<feature type="transmembrane region" description="Helical" evidence="2">
    <location>
        <begin position="90"/>
        <end position="110"/>
    </location>
</feature>
<keyword evidence="4" id="KW-0808">Transferase</keyword>
<feature type="transmembrane region" description="Helical" evidence="2">
    <location>
        <begin position="275"/>
        <end position="297"/>
    </location>
</feature>
<evidence type="ECO:0000256" key="2">
    <source>
        <dbReference type="SAM" id="Phobius"/>
    </source>
</evidence>
<evidence type="ECO:0000313" key="5">
    <source>
        <dbReference type="Proteomes" id="UP000681594"/>
    </source>
</evidence>
<dbReference type="GO" id="GO:0016746">
    <property type="term" value="F:acyltransferase activity"/>
    <property type="evidence" value="ECO:0007669"/>
    <property type="project" value="UniProtKB-KW"/>
</dbReference>
<dbReference type="PANTHER" id="PTHR23028:SF131">
    <property type="entry name" value="BLR2367 PROTEIN"/>
    <property type="match status" value="1"/>
</dbReference>
<dbReference type="PANTHER" id="PTHR23028">
    <property type="entry name" value="ACETYLTRANSFERASE"/>
    <property type="match status" value="1"/>
</dbReference>
<feature type="region of interest" description="Disordered" evidence="1">
    <location>
        <begin position="349"/>
        <end position="373"/>
    </location>
</feature>
<evidence type="ECO:0000313" key="4">
    <source>
        <dbReference type="EMBL" id="MBP0446451.1"/>
    </source>
</evidence>
<keyword evidence="2" id="KW-0812">Transmembrane</keyword>
<protein>
    <submittedName>
        <fullName evidence="4">Acyltransferase</fullName>
    </submittedName>
</protein>
<dbReference type="Pfam" id="PF01757">
    <property type="entry name" value="Acyl_transf_3"/>
    <property type="match status" value="1"/>
</dbReference>
<feature type="transmembrane region" description="Helical" evidence="2">
    <location>
        <begin position="130"/>
        <end position="151"/>
    </location>
</feature>
<sequence>MPVPTTRAHLAALDLLRGLAALSVMLFHIGGKAFENLLGHRPVGDALAFGYAGLDFFFVLSGFIILHVHRGDIGHPRRLAFYAWNRLARVFPPYWIVTLVYASLALTSGLEIGADRLVSSMLLWPGLPPLLGVAWTLSHELLFYAVFAIVIAAPRLGLSLAFFWILGSFLVPAGISPVLDFLFNIRHFEFLVGAAAAWGLGRMPLSRPIAFAGAGAAVFAAAALLDVWQAPLPATAFILAYGLASGVIIFGLARADMAGLLRVPASLRLVGEASYAIYLTHLLGFSLTARAAMMLGLQSLIPGWALLLLLAVVITLGGILFHLWVELPLLRHCRTLRNALLKPLPETSQSWPAASLSRGNRALRPAAAPQRAA</sequence>
<feature type="domain" description="Acyltransferase 3" evidence="3">
    <location>
        <begin position="11"/>
        <end position="320"/>
    </location>
</feature>
<feature type="compositionally biased region" description="Low complexity" evidence="1">
    <location>
        <begin position="362"/>
        <end position="373"/>
    </location>
</feature>
<accession>A0ABS4AHF5</accession>
<reference evidence="4 5" key="1">
    <citation type="submission" date="2021-03" db="EMBL/GenBank/DDBJ databases">
        <authorList>
            <person name="So Y."/>
        </authorList>
    </citation>
    <scope>NUCLEOTIDE SEQUENCE [LARGE SCALE GENOMIC DNA]</scope>
    <source>
        <strain evidence="4 5">SSH11</strain>
    </source>
</reference>
<dbReference type="Proteomes" id="UP000681594">
    <property type="component" value="Unassembled WGS sequence"/>
</dbReference>
<keyword evidence="5" id="KW-1185">Reference proteome</keyword>
<dbReference type="InterPro" id="IPR050879">
    <property type="entry name" value="Acyltransferase_3"/>
</dbReference>
<organism evidence="4 5">
    <name type="scientific">Pararoseomonas baculiformis</name>
    <dbReference type="NCBI Taxonomy" id="2820812"/>
    <lineage>
        <taxon>Bacteria</taxon>
        <taxon>Pseudomonadati</taxon>
        <taxon>Pseudomonadota</taxon>
        <taxon>Alphaproteobacteria</taxon>
        <taxon>Acetobacterales</taxon>
        <taxon>Acetobacteraceae</taxon>
        <taxon>Pararoseomonas</taxon>
    </lineage>
</organism>
<feature type="transmembrane region" description="Helical" evidence="2">
    <location>
        <begin position="181"/>
        <end position="201"/>
    </location>
</feature>